<dbReference type="FunFam" id="3.40.50.300:FF:000006">
    <property type="entry name" value="DNA-binding transcriptional regulator NtrC"/>
    <property type="match status" value="1"/>
</dbReference>
<dbReference type="PROSITE" id="PS00675">
    <property type="entry name" value="SIGMA54_INTERACT_1"/>
    <property type="match status" value="1"/>
</dbReference>
<evidence type="ECO:0000256" key="2">
    <source>
        <dbReference type="ARBA" id="ARBA00022840"/>
    </source>
</evidence>
<dbReference type="InterPro" id="IPR003593">
    <property type="entry name" value="AAA+_ATPase"/>
</dbReference>
<feature type="domain" description="Response regulatory" evidence="8">
    <location>
        <begin position="3"/>
        <end position="119"/>
    </location>
</feature>
<dbReference type="GO" id="GO:0043565">
    <property type="term" value="F:sequence-specific DNA binding"/>
    <property type="evidence" value="ECO:0007669"/>
    <property type="project" value="InterPro"/>
</dbReference>
<protein>
    <submittedName>
        <fullName evidence="9">Sigma-54-dependent Fis family transcriptional regulator</fullName>
    </submittedName>
</protein>
<dbReference type="Proteomes" id="UP000476411">
    <property type="component" value="Chromosome"/>
</dbReference>
<evidence type="ECO:0000256" key="1">
    <source>
        <dbReference type="ARBA" id="ARBA00022741"/>
    </source>
</evidence>
<keyword evidence="3" id="KW-0805">Transcription regulation</keyword>
<dbReference type="PANTHER" id="PTHR32071:SF81">
    <property type="entry name" value="PROPIONATE CATABOLISM OPERON REGULATORY PROTEIN"/>
    <property type="match status" value="1"/>
</dbReference>
<keyword evidence="1" id="KW-0547">Nucleotide-binding</keyword>
<dbReference type="PROSITE" id="PS50110">
    <property type="entry name" value="RESPONSE_REGULATORY"/>
    <property type="match status" value="1"/>
</dbReference>
<dbReference type="InterPro" id="IPR001789">
    <property type="entry name" value="Sig_transdc_resp-reg_receiver"/>
</dbReference>
<dbReference type="KEGG" id="chih:GWR21_01285"/>
<dbReference type="Pfam" id="PF25601">
    <property type="entry name" value="AAA_lid_14"/>
    <property type="match status" value="1"/>
</dbReference>
<dbReference type="Gene3D" id="3.40.50.2300">
    <property type="match status" value="1"/>
</dbReference>
<dbReference type="InterPro" id="IPR002078">
    <property type="entry name" value="Sigma_54_int"/>
</dbReference>
<dbReference type="SMART" id="SM00382">
    <property type="entry name" value="AAA"/>
    <property type="match status" value="1"/>
</dbReference>
<dbReference type="InterPro" id="IPR011006">
    <property type="entry name" value="CheY-like_superfamily"/>
</dbReference>
<dbReference type="SMART" id="SM00448">
    <property type="entry name" value="REC"/>
    <property type="match status" value="1"/>
</dbReference>
<dbReference type="Pfam" id="PF00072">
    <property type="entry name" value="Response_reg"/>
    <property type="match status" value="1"/>
</dbReference>
<dbReference type="CDD" id="cd00156">
    <property type="entry name" value="REC"/>
    <property type="match status" value="1"/>
</dbReference>
<dbReference type="InterPro" id="IPR025944">
    <property type="entry name" value="Sigma_54_int_dom_CS"/>
</dbReference>
<dbReference type="Pfam" id="PF02954">
    <property type="entry name" value="HTH_8"/>
    <property type="match status" value="1"/>
</dbReference>
<keyword evidence="5" id="KW-0804">Transcription</keyword>
<keyword evidence="2" id="KW-0067">ATP-binding</keyword>
<dbReference type="SUPFAM" id="SSF52540">
    <property type="entry name" value="P-loop containing nucleoside triphosphate hydrolases"/>
    <property type="match status" value="1"/>
</dbReference>
<dbReference type="InterPro" id="IPR009057">
    <property type="entry name" value="Homeodomain-like_sf"/>
</dbReference>
<dbReference type="GO" id="GO:0005524">
    <property type="term" value="F:ATP binding"/>
    <property type="evidence" value="ECO:0007669"/>
    <property type="project" value="UniProtKB-KW"/>
</dbReference>
<accession>A0A6B9ZAY8</accession>
<dbReference type="PROSITE" id="PS00688">
    <property type="entry name" value="SIGMA54_INTERACT_3"/>
    <property type="match status" value="1"/>
</dbReference>
<evidence type="ECO:0000313" key="10">
    <source>
        <dbReference type="Proteomes" id="UP000476411"/>
    </source>
</evidence>
<dbReference type="InterPro" id="IPR002197">
    <property type="entry name" value="HTH_Fis"/>
</dbReference>
<evidence type="ECO:0000259" key="8">
    <source>
        <dbReference type="PROSITE" id="PS50110"/>
    </source>
</evidence>
<dbReference type="InterPro" id="IPR025662">
    <property type="entry name" value="Sigma_54_int_dom_ATP-bd_1"/>
</dbReference>
<dbReference type="SUPFAM" id="SSF52172">
    <property type="entry name" value="CheY-like"/>
    <property type="match status" value="1"/>
</dbReference>
<dbReference type="CDD" id="cd00009">
    <property type="entry name" value="AAA"/>
    <property type="match status" value="1"/>
</dbReference>
<dbReference type="Pfam" id="PF00158">
    <property type="entry name" value="Sigma54_activat"/>
    <property type="match status" value="1"/>
</dbReference>
<dbReference type="AlphaFoldDB" id="A0A6B9ZAY8"/>
<evidence type="ECO:0000256" key="5">
    <source>
        <dbReference type="ARBA" id="ARBA00023163"/>
    </source>
</evidence>
<evidence type="ECO:0000256" key="3">
    <source>
        <dbReference type="ARBA" id="ARBA00023015"/>
    </source>
</evidence>
<dbReference type="GO" id="GO:0000160">
    <property type="term" value="P:phosphorelay signal transduction system"/>
    <property type="evidence" value="ECO:0007669"/>
    <property type="project" value="InterPro"/>
</dbReference>
<evidence type="ECO:0000256" key="4">
    <source>
        <dbReference type="ARBA" id="ARBA00023125"/>
    </source>
</evidence>
<evidence type="ECO:0000259" key="7">
    <source>
        <dbReference type="PROSITE" id="PS50045"/>
    </source>
</evidence>
<dbReference type="EMBL" id="CP048113">
    <property type="protein sequence ID" value="QHS58275.1"/>
    <property type="molecule type" value="Genomic_DNA"/>
</dbReference>
<dbReference type="Gene3D" id="3.40.50.300">
    <property type="entry name" value="P-loop containing nucleotide triphosphate hydrolases"/>
    <property type="match status" value="1"/>
</dbReference>
<dbReference type="InterPro" id="IPR025943">
    <property type="entry name" value="Sigma_54_int_dom_ATP-bd_2"/>
</dbReference>
<dbReference type="PROSITE" id="PS50045">
    <property type="entry name" value="SIGMA54_INTERACT_4"/>
    <property type="match status" value="1"/>
</dbReference>
<name>A0A6B9ZAY8_9BACT</name>
<dbReference type="SUPFAM" id="SSF46689">
    <property type="entry name" value="Homeodomain-like"/>
    <property type="match status" value="1"/>
</dbReference>
<organism evidence="9 10">
    <name type="scientific">Chitinophaga agri</name>
    <dbReference type="NCBI Taxonomy" id="2703787"/>
    <lineage>
        <taxon>Bacteria</taxon>
        <taxon>Pseudomonadati</taxon>
        <taxon>Bacteroidota</taxon>
        <taxon>Chitinophagia</taxon>
        <taxon>Chitinophagales</taxon>
        <taxon>Chitinophagaceae</taxon>
        <taxon>Chitinophaga</taxon>
    </lineage>
</organism>
<dbReference type="PANTHER" id="PTHR32071">
    <property type="entry name" value="TRANSCRIPTIONAL REGULATORY PROTEIN"/>
    <property type="match status" value="1"/>
</dbReference>
<dbReference type="GO" id="GO:0006355">
    <property type="term" value="P:regulation of DNA-templated transcription"/>
    <property type="evidence" value="ECO:0007669"/>
    <property type="project" value="InterPro"/>
</dbReference>
<feature type="modified residue" description="4-aspartylphosphate" evidence="6">
    <location>
        <position position="52"/>
    </location>
</feature>
<dbReference type="InterPro" id="IPR058031">
    <property type="entry name" value="AAA_lid_NorR"/>
</dbReference>
<feature type="domain" description="Sigma-54 factor interaction" evidence="7">
    <location>
        <begin position="155"/>
        <end position="384"/>
    </location>
</feature>
<dbReference type="RefSeq" id="WP_162329980.1">
    <property type="nucleotide sequence ID" value="NZ_CP048113.1"/>
</dbReference>
<reference evidence="9 10" key="1">
    <citation type="submission" date="2020-01" db="EMBL/GenBank/DDBJ databases">
        <title>Complete genome sequence of Chitinophaga sp. H33E-04 isolated from quinoa roots.</title>
        <authorList>
            <person name="Weon H.-Y."/>
            <person name="Lee S.A."/>
        </authorList>
    </citation>
    <scope>NUCLEOTIDE SEQUENCE [LARGE SCALE GENOMIC DNA]</scope>
    <source>
        <strain evidence="9 10">H33E-04</strain>
    </source>
</reference>
<gene>
    <name evidence="9" type="ORF">GWR21_01285</name>
</gene>
<proteinExistence type="predicted"/>
<dbReference type="Gene3D" id="1.10.10.60">
    <property type="entry name" value="Homeodomain-like"/>
    <property type="match status" value="1"/>
</dbReference>
<dbReference type="PROSITE" id="PS00676">
    <property type="entry name" value="SIGMA54_INTERACT_2"/>
    <property type="match status" value="1"/>
</dbReference>
<keyword evidence="4" id="KW-0238">DNA-binding</keyword>
<dbReference type="PRINTS" id="PR01590">
    <property type="entry name" value="HTHFIS"/>
</dbReference>
<evidence type="ECO:0000313" key="9">
    <source>
        <dbReference type="EMBL" id="QHS58275.1"/>
    </source>
</evidence>
<dbReference type="InterPro" id="IPR027417">
    <property type="entry name" value="P-loop_NTPase"/>
</dbReference>
<dbReference type="Gene3D" id="1.10.8.60">
    <property type="match status" value="1"/>
</dbReference>
<evidence type="ECO:0000256" key="6">
    <source>
        <dbReference type="PROSITE-ProRule" id="PRU00169"/>
    </source>
</evidence>
<keyword evidence="6" id="KW-0597">Phosphoprotein</keyword>
<sequence length="469" mass="52153">MSTILIVDDEIQICTLLTKILSKEGYEVDHSVSGTTALKMVKEKLYDVVFCDYRLKDKEIDGSVLSLKIRELSPPTGIVVMTGYPDVRVAIQLIKNGIYDYVVKPLNAAQVILLTQKALLHKALTSKDPLPVAPASPEAPVSTLVSHRGTLSQFVYGVGNASKELHVHIKLIAPTDYSVVILGETGTGKESVAQLIHSQSKRKNKPFVAIDCGSLSRELACSELFGHEKGAFTGAIQAKTGAFQEAHGGTLFLDEIGNLSYEVQTALLRAIQERVVRPVGSTRETPVDIRIIVASNEDLQQAVLNGRFRDDLYYRLNEFSVNVPPLRARRDDLPLFVNAFKQMIEAELNREYGEVSAEVYQAFYHYGWPGNIRELKNVMRRICLLSTNEGPVTTAHLPEEMLPALKEAEATGTGGTTEEDLKNVSRQAEYKKIMDVLQQVHYNKSEAARMMNIDRKTLYNKLHTLNIVL</sequence>
<keyword evidence="10" id="KW-1185">Reference proteome</keyword>